<feature type="non-terminal residue" evidence="3">
    <location>
        <position position="1"/>
    </location>
</feature>
<feature type="domain" description="Phosphofurin acidic cluster sorting protein 1/2 C-terminal" evidence="2">
    <location>
        <begin position="53"/>
        <end position="118"/>
    </location>
</feature>
<evidence type="ECO:0000256" key="1">
    <source>
        <dbReference type="SAM" id="MobiDB-lite"/>
    </source>
</evidence>
<dbReference type="PANTHER" id="PTHR13280">
    <property type="entry name" value="PHOSPHOFURIN ACIDIC CLUSTER SORTING PROTEIN"/>
    <property type="match status" value="1"/>
</dbReference>
<evidence type="ECO:0000313" key="4">
    <source>
        <dbReference type="Proteomes" id="UP001381693"/>
    </source>
</evidence>
<name>A0AAN8WS86_HALRR</name>
<dbReference type="Proteomes" id="UP001381693">
    <property type="component" value="Unassembled WGS sequence"/>
</dbReference>
<dbReference type="InterPro" id="IPR019381">
    <property type="entry name" value="PACS1/2_C"/>
</dbReference>
<accession>A0AAN8WS86</accession>
<keyword evidence="4" id="KW-1185">Reference proteome</keyword>
<evidence type="ECO:0000313" key="3">
    <source>
        <dbReference type="EMBL" id="KAK7071386.1"/>
    </source>
</evidence>
<comment type="caution">
    <text evidence="3">The sequence shown here is derived from an EMBL/GenBank/DDBJ whole genome shotgun (WGS) entry which is preliminary data.</text>
</comment>
<dbReference type="GO" id="GO:0072659">
    <property type="term" value="P:protein localization to plasma membrane"/>
    <property type="evidence" value="ECO:0007669"/>
    <property type="project" value="TreeGrafter"/>
</dbReference>
<protein>
    <recommendedName>
        <fullName evidence="2">Phosphofurin acidic cluster sorting protein 1/2 C-terminal domain-containing protein</fullName>
    </recommendedName>
</protein>
<dbReference type="PANTHER" id="PTHR13280:SF17">
    <property type="entry name" value="KRUEPPEL TARGET AT 95D, ISOFORM A"/>
    <property type="match status" value="1"/>
</dbReference>
<sequence length="119" mass="13106">NKNKLFNRDRSNMSLKERRSISSAGGSTPRQEKMIVERSNSSATVDTSPRKVLLEQLARVLPVEDVNLPDHVVLVNTGESHGALLAAHLTEHGHRVITTMAPPDVKATISHLVNKIQKL</sequence>
<dbReference type="Pfam" id="PF10254">
    <property type="entry name" value="Pacs-1"/>
    <property type="match status" value="1"/>
</dbReference>
<organism evidence="3 4">
    <name type="scientific">Halocaridina rubra</name>
    <name type="common">Hawaiian red shrimp</name>
    <dbReference type="NCBI Taxonomy" id="373956"/>
    <lineage>
        <taxon>Eukaryota</taxon>
        <taxon>Metazoa</taxon>
        <taxon>Ecdysozoa</taxon>
        <taxon>Arthropoda</taxon>
        <taxon>Crustacea</taxon>
        <taxon>Multicrustacea</taxon>
        <taxon>Malacostraca</taxon>
        <taxon>Eumalacostraca</taxon>
        <taxon>Eucarida</taxon>
        <taxon>Decapoda</taxon>
        <taxon>Pleocyemata</taxon>
        <taxon>Caridea</taxon>
        <taxon>Atyoidea</taxon>
        <taxon>Atyidae</taxon>
        <taxon>Halocaridina</taxon>
    </lineage>
</organism>
<evidence type="ECO:0000259" key="2">
    <source>
        <dbReference type="Pfam" id="PF10254"/>
    </source>
</evidence>
<dbReference type="EMBL" id="JAXCGZ010014791">
    <property type="protein sequence ID" value="KAK7071386.1"/>
    <property type="molecule type" value="Genomic_DNA"/>
</dbReference>
<reference evidence="3 4" key="1">
    <citation type="submission" date="2023-11" db="EMBL/GenBank/DDBJ databases">
        <title>Halocaridina rubra genome assembly.</title>
        <authorList>
            <person name="Smith C."/>
        </authorList>
    </citation>
    <scope>NUCLEOTIDE SEQUENCE [LARGE SCALE GENOMIC DNA]</scope>
    <source>
        <strain evidence="3">EP-1</strain>
        <tissue evidence="3">Whole</tissue>
    </source>
</reference>
<dbReference type="AlphaFoldDB" id="A0AAN8WS86"/>
<feature type="compositionally biased region" description="Basic and acidic residues" evidence="1">
    <location>
        <begin position="1"/>
        <end position="20"/>
    </location>
</feature>
<feature type="region of interest" description="Disordered" evidence="1">
    <location>
        <begin position="1"/>
        <end position="43"/>
    </location>
</feature>
<gene>
    <name evidence="3" type="ORF">SK128_006386</name>
</gene>
<proteinExistence type="predicted"/>